<dbReference type="GO" id="GO:0071949">
    <property type="term" value="F:FAD binding"/>
    <property type="evidence" value="ECO:0007669"/>
    <property type="project" value="InterPro"/>
</dbReference>
<keyword evidence="7" id="KW-0732">Signal</keyword>
<dbReference type="STRING" id="1173061.A0A0J9X9Z6"/>
<evidence type="ECO:0000313" key="20">
    <source>
        <dbReference type="Proteomes" id="UP000242525"/>
    </source>
</evidence>
<accession>A0A0J9X9Z6</accession>
<dbReference type="PIRSF" id="PIRSF017205">
    <property type="entry name" value="ERO1"/>
    <property type="match status" value="1"/>
</dbReference>
<dbReference type="GO" id="GO:0034975">
    <property type="term" value="P:protein folding in endoplasmic reticulum"/>
    <property type="evidence" value="ECO:0007669"/>
    <property type="project" value="InterPro"/>
</dbReference>
<keyword evidence="6" id="KW-0285">Flavoprotein</keyword>
<dbReference type="PANTHER" id="PTHR12613">
    <property type="entry name" value="ERO1-RELATED"/>
    <property type="match status" value="1"/>
</dbReference>
<keyword evidence="10" id="KW-0249">Electron transport</keyword>
<keyword evidence="11" id="KW-0560">Oxidoreductase</keyword>
<evidence type="ECO:0000256" key="12">
    <source>
        <dbReference type="ARBA" id="ARBA00023136"/>
    </source>
</evidence>
<feature type="binding site" evidence="17">
    <location>
        <position position="156"/>
    </location>
    <ligand>
        <name>FAD</name>
        <dbReference type="ChEBI" id="CHEBI:57692"/>
    </ligand>
</feature>
<evidence type="ECO:0000256" key="11">
    <source>
        <dbReference type="ARBA" id="ARBA00023002"/>
    </source>
</evidence>
<feature type="disulfide bond" description="Redox-active" evidence="18">
    <location>
        <begin position="75"/>
        <end position="80"/>
    </location>
</feature>
<dbReference type="EMBL" id="CCBN010000006">
    <property type="protein sequence ID" value="CDO54093.1"/>
    <property type="molecule type" value="Genomic_DNA"/>
</dbReference>
<keyword evidence="13 18" id="KW-1015">Disulfide bond</keyword>
<feature type="binding site" evidence="17">
    <location>
        <position position="167"/>
    </location>
    <ligand>
        <name>FAD</name>
        <dbReference type="ChEBI" id="CHEBI:57692"/>
    </ligand>
</feature>
<feature type="binding site" evidence="17">
    <location>
        <position position="154"/>
    </location>
    <ligand>
        <name>FAD</name>
        <dbReference type="ChEBI" id="CHEBI:57692"/>
    </ligand>
</feature>
<comment type="similarity">
    <text evidence="3">Belongs to the EROs family.</text>
</comment>
<sequence length="410" mass="46228">MAACCNASDNPYNVLNGELRDGCGATFQNIEQTNQFVGPLLEEVMSTDLFQYYYVDLFKDPICCPGTGSNSRKMCCNRACSVDILDDDEIPAIWRQPEEAVTKGDYELGYSDFFGPPSSLGYSTSVSGSDADYCELDKYSDQGVYVSLAANPERFTGYAGPNANILWSSFYDEDCFSNANVVGDNDDMEDSVTTSEQRLFRNIISGFHASVSTHLCYSYLNQTTQEWGPNQKCFEFRVGNFPDRLNSLYFNYALVTRALVKLGEQIKLNEIELFDQPEATTSRAKLLELIEALEKKQYDSASAKSYLFDEKRMFQTSESRLLKQELRKRFYKISQLVDCVGCDRCRLWAKIQITGYATALKLVFEEDPIESTTIAGTRLSKSEVAALVNTFNKISHSVQAVDYFRSLRTA</sequence>
<evidence type="ECO:0000256" key="13">
    <source>
        <dbReference type="ARBA" id="ARBA00023157"/>
    </source>
</evidence>
<evidence type="ECO:0000256" key="9">
    <source>
        <dbReference type="ARBA" id="ARBA00022827"/>
    </source>
</evidence>
<comment type="subunit">
    <text evidence="4">May function both as a monomer and a homodimer.</text>
</comment>
<dbReference type="InterPro" id="IPR037192">
    <property type="entry name" value="ERO1-like_sf"/>
</dbReference>
<feature type="active site" evidence="16">
    <location>
        <position position="345"/>
    </location>
</feature>
<feature type="disulfide bond" description="Redox-active" evidence="18">
    <location>
        <begin position="342"/>
        <end position="345"/>
    </location>
</feature>
<evidence type="ECO:0000256" key="3">
    <source>
        <dbReference type="ARBA" id="ARBA00008277"/>
    </source>
</evidence>
<keyword evidence="9 17" id="KW-0274">FAD</keyword>
<dbReference type="Proteomes" id="UP000242525">
    <property type="component" value="Unassembled WGS sequence"/>
</dbReference>
<evidence type="ECO:0000256" key="18">
    <source>
        <dbReference type="PIRSR" id="PIRSR017205-3"/>
    </source>
</evidence>
<evidence type="ECO:0000256" key="10">
    <source>
        <dbReference type="ARBA" id="ARBA00022982"/>
    </source>
</evidence>
<evidence type="ECO:0000256" key="5">
    <source>
        <dbReference type="ARBA" id="ARBA00022448"/>
    </source>
</evidence>
<protein>
    <submittedName>
        <fullName evidence="19">Similar to saccharomyces cerevisiae YML130C ERO1 Thiol oxidase required for oxidative protein folding in the endoplasmic reticulum</fullName>
    </submittedName>
</protein>
<feature type="binding site" evidence="17">
    <location>
        <position position="237"/>
    </location>
    <ligand>
        <name>FAD</name>
        <dbReference type="ChEBI" id="CHEBI:57692"/>
    </ligand>
</feature>
<feature type="binding site" evidence="17">
    <location>
        <position position="208"/>
    </location>
    <ligand>
        <name>FAD</name>
        <dbReference type="ChEBI" id="CHEBI:57692"/>
    </ligand>
</feature>
<evidence type="ECO:0000256" key="2">
    <source>
        <dbReference type="ARBA" id="ARBA00004367"/>
    </source>
</evidence>
<dbReference type="OrthoDB" id="269384at2759"/>
<keyword evidence="14" id="KW-0325">Glycoprotein</keyword>
<evidence type="ECO:0000256" key="7">
    <source>
        <dbReference type="ARBA" id="ARBA00022729"/>
    </source>
</evidence>
<dbReference type="AlphaFoldDB" id="A0A0J9X9Z6"/>
<proteinExistence type="inferred from homology"/>
<dbReference type="GO" id="GO:0005789">
    <property type="term" value="C:endoplasmic reticulum membrane"/>
    <property type="evidence" value="ECO:0007669"/>
    <property type="project" value="UniProtKB-SubCell"/>
</dbReference>
<comment type="caution">
    <text evidence="19">The sequence shown here is derived from an EMBL/GenBank/DDBJ whole genome shotgun (WGS) entry which is preliminary data.</text>
</comment>
<evidence type="ECO:0000256" key="8">
    <source>
        <dbReference type="ARBA" id="ARBA00022824"/>
    </source>
</evidence>
<evidence type="ECO:0000313" key="19">
    <source>
        <dbReference type="EMBL" id="CDO54093.1"/>
    </source>
</evidence>
<keyword evidence="20" id="KW-1185">Reference proteome</keyword>
<dbReference type="GO" id="GO:0016972">
    <property type="term" value="F:thiol oxidase activity"/>
    <property type="evidence" value="ECO:0007669"/>
    <property type="project" value="InterPro"/>
</dbReference>
<evidence type="ECO:0000256" key="4">
    <source>
        <dbReference type="ARBA" id="ARBA00011802"/>
    </source>
</evidence>
<feature type="active site" description="Nucleophile" evidence="16">
    <location>
        <position position="342"/>
    </location>
</feature>
<dbReference type="GO" id="GO:0015035">
    <property type="term" value="F:protein-disulfide reductase activity"/>
    <property type="evidence" value="ECO:0007669"/>
    <property type="project" value="InterPro"/>
</dbReference>
<evidence type="ECO:0000256" key="1">
    <source>
        <dbReference type="ARBA" id="ARBA00001974"/>
    </source>
</evidence>
<dbReference type="Pfam" id="PF04137">
    <property type="entry name" value="ERO1"/>
    <property type="match status" value="1"/>
</dbReference>
<keyword evidence="5" id="KW-0813">Transport</keyword>
<dbReference type="SUPFAM" id="SSF110019">
    <property type="entry name" value="ERO1-like"/>
    <property type="match status" value="1"/>
</dbReference>
<evidence type="ECO:0000256" key="14">
    <source>
        <dbReference type="ARBA" id="ARBA00023180"/>
    </source>
</evidence>
<name>A0A0J9X9Z6_GEOCN</name>
<keyword evidence="8" id="KW-0256">Endoplasmic reticulum</keyword>
<dbReference type="PANTHER" id="PTHR12613:SF0">
    <property type="entry name" value="ERO1-LIKE PROTEIN"/>
    <property type="match status" value="1"/>
</dbReference>
<evidence type="ECO:0000256" key="17">
    <source>
        <dbReference type="PIRSR" id="PIRSR017205-2"/>
    </source>
</evidence>
<evidence type="ECO:0000256" key="16">
    <source>
        <dbReference type="PIRSR" id="PIRSR017205-1"/>
    </source>
</evidence>
<organism evidence="19 20">
    <name type="scientific">Geotrichum candidum</name>
    <name type="common">Oospora lactis</name>
    <name type="synonym">Dipodascus geotrichum</name>
    <dbReference type="NCBI Taxonomy" id="1173061"/>
    <lineage>
        <taxon>Eukaryota</taxon>
        <taxon>Fungi</taxon>
        <taxon>Dikarya</taxon>
        <taxon>Ascomycota</taxon>
        <taxon>Saccharomycotina</taxon>
        <taxon>Dipodascomycetes</taxon>
        <taxon>Dipodascales</taxon>
        <taxon>Dipodascaceae</taxon>
        <taxon>Geotrichum</taxon>
    </lineage>
</organism>
<evidence type="ECO:0000256" key="15">
    <source>
        <dbReference type="ARBA" id="ARBA00023284"/>
    </source>
</evidence>
<feature type="binding site" evidence="17">
    <location>
        <position position="205"/>
    </location>
    <ligand>
        <name>FAD</name>
        <dbReference type="ChEBI" id="CHEBI:57692"/>
    </ligand>
</feature>
<keyword evidence="12" id="KW-0472">Membrane</keyword>
<reference evidence="19" key="1">
    <citation type="submission" date="2014-03" db="EMBL/GenBank/DDBJ databases">
        <authorList>
            <person name="Casaregola S."/>
        </authorList>
    </citation>
    <scope>NUCLEOTIDE SEQUENCE [LARGE SCALE GENOMIC DNA]</scope>
    <source>
        <strain evidence="19">CLIB 918</strain>
    </source>
</reference>
<comment type="cofactor">
    <cofactor evidence="1 17">
        <name>FAD</name>
        <dbReference type="ChEBI" id="CHEBI:57692"/>
    </cofactor>
</comment>
<gene>
    <name evidence="19" type="ORF">BN980_GECA06s04575g</name>
</gene>
<evidence type="ECO:0000256" key="6">
    <source>
        <dbReference type="ARBA" id="ARBA00022630"/>
    </source>
</evidence>
<comment type="subcellular location">
    <subcellularLocation>
        <location evidence="2">Endoplasmic reticulum membrane</location>
        <topology evidence="2">Peripheral membrane protein</topology>
        <orientation evidence="2">Lumenal side</orientation>
    </subcellularLocation>
</comment>
<keyword evidence="15" id="KW-0676">Redox-active center</keyword>
<dbReference type="InterPro" id="IPR007266">
    <property type="entry name" value="Ero1"/>
</dbReference>